<evidence type="ECO:0000313" key="14">
    <source>
        <dbReference type="WBParaSite" id="PTRK_0000861500.1"/>
    </source>
</evidence>
<evidence type="ECO:0000256" key="6">
    <source>
        <dbReference type="ARBA" id="ARBA00023125"/>
    </source>
</evidence>
<keyword evidence="3" id="KW-0863">Zinc-finger</keyword>
<comment type="subcellular location">
    <subcellularLocation>
        <location evidence="1">Nucleus</location>
    </subcellularLocation>
</comment>
<dbReference type="InterPro" id="IPR000536">
    <property type="entry name" value="Nucl_hrmn_rcpt_lig-bd"/>
</dbReference>
<dbReference type="InterPro" id="IPR050200">
    <property type="entry name" value="Nuclear_hormone_rcpt_NR3"/>
</dbReference>
<organism evidence="13 14">
    <name type="scientific">Parastrongyloides trichosuri</name>
    <name type="common">Possum-specific nematode worm</name>
    <dbReference type="NCBI Taxonomy" id="131310"/>
    <lineage>
        <taxon>Eukaryota</taxon>
        <taxon>Metazoa</taxon>
        <taxon>Ecdysozoa</taxon>
        <taxon>Nematoda</taxon>
        <taxon>Chromadorea</taxon>
        <taxon>Rhabditida</taxon>
        <taxon>Tylenchina</taxon>
        <taxon>Panagrolaimomorpha</taxon>
        <taxon>Strongyloidoidea</taxon>
        <taxon>Strongyloididae</taxon>
        <taxon>Parastrongyloides</taxon>
    </lineage>
</organism>
<evidence type="ECO:0000256" key="9">
    <source>
        <dbReference type="ARBA" id="ARBA00023242"/>
    </source>
</evidence>
<dbReference type="SMART" id="SM00399">
    <property type="entry name" value="ZnF_C4"/>
    <property type="match status" value="1"/>
</dbReference>
<dbReference type="PROSITE" id="PS51030">
    <property type="entry name" value="NUCLEAR_REC_DBD_2"/>
    <property type="match status" value="1"/>
</dbReference>
<evidence type="ECO:0000256" key="4">
    <source>
        <dbReference type="ARBA" id="ARBA00022833"/>
    </source>
</evidence>
<name>A0A0N4ZKI1_PARTI</name>
<dbReference type="WBParaSite" id="PTRK_0000861500.1">
    <property type="protein sequence ID" value="PTRK_0000861500.1"/>
    <property type="gene ID" value="PTRK_0000861500"/>
</dbReference>
<evidence type="ECO:0000256" key="2">
    <source>
        <dbReference type="ARBA" id="ARBA00022723"/>
    </source>
</evidence>
<dbReference type="Pfam" id="PF00105">
    <property type="entry name" value="zf-C4"/>
    <property type="match status" value="1"/>
</dbReference>
<dbReference type="InterPro" id="IPR035500">
    <property type="entry name" value="NHR-like_dom_sf"/>
</dbReference>
<dbReference type="SUPFAM" id="SSF57716">
    <property type="entry name" value="Glucocorticoid receptor-like (DNA-binding domain)"/>
    <property type="match status" value="1"/>
</dbReference>
<dbReference type="GO" id="GO:0006357">
    <property type="term" value="P:regulation of transcription by RNA polymerase II"/>
    <property type="evidence" value="ECO:0007669"/>
    <property type="project" value="UniProtKB-ARBA"/>
</dbReference>
<keyword evidence="8" id="KW-0675">Receptor</keyword>
<dbReference type="SUPFAM" id="SSF48508">
    <property type="entry name" value="Nuclear receptor ligand-binding domain"/>
    <property type="match status" value="1"/>
</dbReference>
<keyword evidence="9" id="KW-0539">Nucleus</keyword>
<dbReference type="SMART" id="SM00430">
    <property type="entry name" value="HOLI"/>
    <property type="match status" value="1"/>
</dbReference>
<proteinExistence type="predicted"/>
<dbReference type="Gene3D" id="1.10.565.10">
    <property type="entry name" value="Retinoid X Receptor"/>
    <property type="match status" value="1"/>
</dbReference>
<feature type="region of interest" description="Disordered" evidence="10">
    <location>
        <begin position="212"/>
        <end position="279"/>
    </location>
</feature>
<dbReference type="Gene3D" id="3.30.50.10">
    <property type="entry name" value="Erythroid Transcription Factor GATA-1, subunit A"/>
    <property type="match status" value="1"/>
</dbReference>
<dbReference type="GO" id="GO:0043565">
    <property type="term" value="F:sequence-specific DNA binding"/>
    <property type="evidence" value="ECO:0007669"/>
    <property type="project" value="InterPro"/>
</dbReference>
<dbReference type="InterPro" id="IPR001628">
    <property type="entry name" value="Znf_hrmn_rcpt"/>
</dbReference>
<evidence type="ECO:0000313" key="13">
    <source>
        <dbReference type="Proteomes" id="UP000038045"/>
    </source>
</evidence>
<evidence type="ECO:0000256" key="8">
    <source>
        <dbReference type="ARBA" id="ARBA00023170"/>
    </source>
</evidence>
<evidence type="ECO:0000256" key="7">
    <source>
        <dbReference type="ARBA" id="ARBA00023163"/>
    </source>
</evidence>
<feature type="domain" description="NR LBD" evidence="12">
    <location>
        <begin position="275"/>
        <end position="632"/>
    </location>
</feature>
<keyword evidence="7" id="KW-0804">Transcription</keyword>
<evidence type="ECO:0000256" key="10">
    <source>
        <dbReference type="SAM" id="MobiDB-lite"/>
    </source>
</evidence>
<keyword evidence="4" id="KW-0862">Zinc</keyword>
<reference evidence="14" key="1">
    <citation type="submission" date="2017-02" db="UniProtKB">
        <authorList>
            <consortium name="WormBaseParasite"/>
        </authorList>
    </citation>
    <scope>IDENTIFICATION</scope>
</reference>
<feature type="domain" description="Nuclear receptor" evidence="11">
    <location>
        <begin position="113"/>
        <end position="189"/>
    </location>
</feature>
<evidence type="ECO:0000259" key="12">
    <source>
        <dbReference type="PROSITE" id="PS51843"/>
    </source>
</evidence>
<dbReference type="InterPro" id="IPR013088">
    <property type="entry name" value="Znf_NHR/GATA"/>
</dbReference>
<dbReference type="AlphaFoldDB" id="A0A0N4ZKI1"/>
<accession>A0A0N4ZKI1</accession>
<dbReference type="FunFam" id="3.30.50.10:FF:000006">
    <property type="entry name" value="Nuclear receptor subfamily 5 group A member"/>
    <property type="match status" value="1"/>
</dbReference>
<keyword evidence="2" id="KW-0479">Metal-binding</keyword>
<feature type="compositionally biased region" description="Basic and acidic residues" evidence="10">
    <location>
        <begin position="243"/>
        <end position="255"/>
    </location>
</feature>
<dbReference type="PRINTS" id="PR00047">
    <property type="entry name" value="STROIDFINGER"/>
</dbReference>
<feature type="compositionally biased region" description="Basic and acidic residues" evidence="10">
    <location>
        <begin position="215"/>
        <end position="228"/>
    </location>
</feature>
<evidence type="ECO:0000256" key="5">
    <source>
        <dbReference type="ARBA" id="ARBA00023015"/>
    </source>
</evidence>
<dbReference type="STRING" id="131310.A0A0N4ZKI1"/>
<dbReference type="Proteomes" id="UP000038045">
    <property type="component" value="Unplaced"/>
</dbReference>
<dbReference type="GO" id="GO:0005634">
    <property type="term" value="C:nucleus"/>
    <property type="evidence" value="ECO:0007669"/>
    <property type="project" value="UniProtKB-SubCell"/>
</dbReference>
<keyword evidence="13" id="KW-1185">Reference proteome</keyword>
<keyword evidence="6" id="KW-0238">DNA-binding</keyword>
<dbReference type="PROSITE" id="PS51843">
    <property type="entry name" value="NR_LBD"/>
    <property type="match status" value="1"/>
</dbReference>
<evidence type="ECO:0000256" key="1">
    <source>
        <dbReference type="ARBA" id="ARBA00004123"/>
    </source>
</evidence>
<dbReference type="PANTHER" id="PTHR48092">
    <property type="entry name" value="KNIRPS-RELATED PROTEIN-RELATED"/>
    <property type="match status" value="1"/>
</dbReference>
<evidence type="ECO:0000256" key="3">
    <source>
        <dbReference type="ARBA" id="ARBA00022771"/>
    </source>
</evidence>
<dbReference type="PROSITE" id="PS00031">
    <property type="entry name" value="NUCLEAR_REC_DBD_1"/>
    <property type="match status" value="1"/>
</dbReference>
<keyword evidence="5" id="KW-0805">Transcription regulation</keyword>
<evidence type="ECO:0000259" key="11">
    <source>
        <dbReference type="PROSITE" id="PS51030"/>
    </source>
</evidence>
<dbReference type="GO" id="GO:0008270">
    <property type="term" value="F:zinc ion binding"/>
    <property type="evidence" value="ECO:0007669"/>
    <property type="project" value="UniProtKB-KW"/>
</dbReference>
<sequence length="645" mass="72409">MKRINNYLLSSFRIYPKDDKKIIELKKKHNSKLKKNKIAFQQLSPSSLTDNTTNSGSTTPLSIEKFNWVGHYGINIQILNDYNSNYCIDTSTNSGAVSPINIYNHGDEINCDIYSCAICGDKSSGLHYGIYTCEGCKGFFKRTVQNKRVYSCVSGSGSCPMTKEQRNRCQYCRFKTCLRKGMVLEAVREDRMPGGRNGSAIYNLYKLKYRKNKRSNNDDNKNKNECKNNKYSVDLNNLEDQDGERLPRKWSKQEIPEASSPSQSSSSISSISPGEMTKHLPAAPSIESVCDPESIERFKATPTPRNLIHEMIEIDKLDTLINLKGLRVASNNALLNQEEEPIPACQRLSRIGDEIVEQLVEWTKMLPFYNDLPVEIHTHLLTQRWAELVLLSACYYAISNCSPVVENNNNSALLNVKIETSNLPSHSPLSHSSSSSVYSDDEVSSPMRFNRHISTPANGLTEGHDEISFSDPSVNLMLLQKRLTLIMHKDIPMEHVLTEAGPLVEKFTALLNSFAKLKITHEAYVCLKAITLLHYSSSPSSTVNKIGLNNDNSGRICQTSNIKKVGIIQDQFVKALQIHLSQCEDGPRLTDILTWLPMLHQASSVLLHSKMFYVPFLICKSPQSIATSSITNTNNESLSDTDSDK</sequence>
<dbReference type="InterPro" id="IPR001723">
    <property type="entry name" value="Nuclear_hrmn_rcpt"/>
</dbReference>
<dbReference type="PRINTS" id="PR00398">
    <property type="entry name" value="STRDHORMONER"/>
</dbReference>
<feature type="compositionally biased region" description="Low complexity" evidence="10">
    <location>
        <begin position="259"/>
        <end position="273"/>
    </location>
</feature>
<protein>
    <submittedName>
        <fullName evidence="14">Nuclear receptor</fullName>
    </submittedName>
</protein>
<dbReference type="GO" id="GO:0003700">
    <property type="term" value="F:DNA-binding transcription factor activity"/>
    <property type="evidence" value="ECO:0007669"/>
    <property type="project" value="InterPro"/>
</dbReference>